<organism evidence="1 2">
    <name type="scientific">Pyropia yezoensis</name>
    <name type="common">Susabi-nori</name>
    <name type="synonym">Porphyra yezoensis</name>
    <dbReference type="NCBI Taxonomy" id="2788"/>
    <lineage>
        <taxon>Eukaryota</taxon>
        <taxon>Rhodophyta</taxon>
        <taxon>Bangiophyceae</taxon>
        <taxon>Bangiales</taxon>
        <taxon>Bangiaceae</taxon>
        <taxon>Pyropia</taxon>
    </lineage>
</organism>
<keyword evidence="2" id="KW-1185">Reference proteome</keyword>
<reference evidence="1" key="1">
    <citation type="submission" date="2019-11" db="EMBL/GenBank/DDBJ databases">
        <title>Nori genome reveals adaptations in red seaweeds to the harsh intertidal environment.</title>
        <authorList>
            <person name="Wang D."/>
            <person name="Mao Y."/>
        </authorList>
    </citation>
    <scope>NUCLEOTIDE SEQUENCE</scope>
    <source>
        <tissue evidence="1">Gametophyte</tissue>
    </source>
</reference>
<dbReference type="Proteomes" id="UP000798662">
    <property type="component" value="Chromosome 1"/>
</dbReference>
<dbReference type="EMBL" id="CM020618">
    <property type="protein sequence ID" value="KAK1858922.1"/>
    <property type="molecule type" value="Genomic_DNA"/>
</dbReference>
<accession>A0ACC3BM75</accession>
<comment type="caution">
    <text evidence="1">The sequence shown here is derived from an EMBL/GenBank/DDBJ whole genome shotgun (WGS) entry which is preliminary data.</text>
</comment>
<proteinExistence type="predicted"/>
<sequence length="684" mass="67761">MAPSAVRQRRRPRRWPTAVAAAAVAVAVAVGVTAARAATMPGAPVASRPSSPHVARATVEHASGAVTDAVDDDGKGDQEEADSGGGGAAPADDAAPAADDPDGLAATPQTPPPPWVVSPEVATARKQLDVFSPAPGGGLFTSGAPTPIVTAGVTDAAFDADQPTVVDDVYTDRRTIHFSYANASAYTFPPPKLTITPADDGGAGRLLATVEDYVNEPSTRSGEMTLVYRCAAAPPATSGVVGWPPNASSTVVVTWAVRRDWSVSWAVGKVCGGGDGRRHPHLSWGVVTATAGDAPFVAVSDARRAEVAAATGATLPDGDATTYGASVHDSSTGLYLELAAPAVSQAFAMPAAVSSDDTKVTASIRGAPFGGVLATSRGRVLLHVLYSCAGPGGATLTVTIGVPPWAPLIGSIAKDCGGGIPAGVGVSTSSLVPALPAGTPVVAAGIPRTLFASVFAPPAGVHGAGPPPSAAAAAAATVPATVRSVSFVVTNDAAYAHAAHVARVTLGVNPPGLAVASIRYTALGRRGALNPAGEVLPPGTSKTLTVDVVCLGTGTATLEVGLVMAGEANVEWAVRKACTAPGARRGGGGGCSPRGGPCRRSSSWPSLPRGGGWPAAGGGGGGLPPAPWQPRGRGGGGRTVPRCCGHGIERGGGGFRWLGVPPTGQGWAASTRRGWVGGWGGGRG</sequence>
<evidence type="ECO:0000313" key="2">
    <source>
        <dbReference type="Proteomes" id="UP000798662"/>
    </source>
</evidence>
<evidence type="ECO:0000313" key="1">
    <source>
        <dbReference type="EMBL" id="KAK1858922.1"/>
    </source>
</evidence>
<name>A0ACC3BM75_PYRYE</name>
<protein>
    <submittedName>
        <fullName evidence="1">Uncharacterized protein</fullName>
    </submittedName>
</protein>
<gene>
    <name evidence="1" type="ORF">I4F81_001521</name>
</gene>